<dbReference type="AlphaFoldDB" id="A9NVU3"/>
<sequence length="64" mass="7546">MKAGRAGLIPSSERLYVAHGLELEVRIRQARATIRIQLSRFRFGFVLEEYSHRKLQLNMSLFRQ</sequence>
<protein>
    <submittedName>
        <fullName evidence="1">Uncharacterized protein</fullName>
    </submittedName>
</protein>
<evidence type="ECO:0000313" key="1">
    <source>
        <dbReference type="EMBL" id="ABK24754.1"/>
    </source>
</evidence>
<dbReference type="EMBL" id="EF085449">
    <property type="protein sequence ID" value="ABK24754.1"/>
    <property type="molecule type" value="mRNA"/>
</dbReference>
<proteinExistence type="evidence at transcript level"/>
<name>A9NVU3_PICSI</name>
<organism evidence="1">
    <name type="scientific">Picea sitchensis</name>
    <name type="common">Sitka spruce</name>
    <name type="synonym">Pinus sitchensis</name>
    <dbReference type="NCBI Taxonomy" id="3332"/>
    <lineage>
        <taxon>Eukaryota</taxon>
        <taxon>Viridiplantae</taxon>
        <taxon>Streptophyta</taxon>
        <taxon>Embryophyta</taxon>
        <taxon>Tracheophyta</taxon>
        <taxon>Spermatophyta</taxon>
        <taxon>Pinopsida</taxon>
        <taxon>Pinidae</taxon>
        <taxon>Conifers I</taxon>
        <taxon>Pinales</taxon>
        <taxon>Pinaceae</taxon>
        <taxon>Picea</taxon>
    </lineage>
</organism>
<accession>A9NVU3</accession>
<reference evidence="1" key="1">
    <citation type="journal article" date="2008" name="BMC Genomics">
        <title>A conifer genomics resource of 200,000 spruce (Picea spp.) ESTs and 6,464 high-quality, sequence-finished full-length cDNAs for Sitka spruce (Picea sitchensis).</title>
        <authorList>
            <person name="Ralph S.G."/>
            <person name="Chun H.J."/>
            <person name="Kolosova N."/>
            <person name="Cooper D."/>
            <person name="Oddy C."/>
            <person name="Ritland C.E."/>
            <person name="Kirkpatrick R."/>
            <person name="Moore R."/>
            <person name="Barber S."/>
            <person name="Holt R.A."/>
            <person name="Jones S.J."/>
            <person name="Marra M.A."/>
            <person name="Douglas C.J."/>
            <person name="Ritland K."/>
            <person name="Bohlmann J."/>
        </authorList>
    </citation>
    <scope>NUCLEOTIDE SEQUENCE</scope>
    <source>
        <tissue evidence="1">Bark</tissue>
    </source>
</reference>